<dbReference type="EMBL" id="CM042882">
    <property type="protein sequence ID" value="KAI4380866.1"/>
    <property type="molecule type" value="Genomic_DNA"/>
</dbReference>
<accession>A0ACB9RNX8</accession>
<proteinExistence type="predicted"/>
<name>A0ACB9RNX8_9MYRT</name>
<protein>
    <submittedName>
        <fullName evidence="1">Uncharacterized protein</fullName>
    </submittedName>
</protein>
<evidence type="ECO:0000313" key="2">
    <source>
        <dbReference type="Proteomes" id="UP001057402"/>
    </source>
</evidence>
<keyword evidence="2" id="KW-1185">Reference proteome</keyword>
<evidence type="ECO:0000313" key="1">
    <source>
        <dbReference type="EMBL" id="KAI4380866.1"/>
    </source>
</evidence>
<sequence length="276" mass="29700">MTDRIYPSSKPNANANVAAPNGTAAAPAPAPNGTSKAQLYRPYNPPASQHRRHGRRRTGGCRCSPCRCCFWIVLLILLILLVAATVSAVLYLLYHPHKPSFTVSYLQTERLNLSSSSAAASAPSLSAYFNLTLLVKNPNPHTFTYFFSPAVVSLLSSSSSVLLGNSTLPAFVSFPKNQTSFRNVVASGDFQNLDADSATALRSDLRRKNGVPLTVQLDTRVSVKAGGLRSRKVGIRVTCDGFKGIVPPKGKTAAVASVGESKCTVDLRIKIWKFTF</sequence>
<reference evidence="2" key="1">
    <citation type="journal article" date="2023" name="Front. Plant Sci.">
        <title>Chromosomal-level genome assembly of Melastoma candidum provides insights into trichome evolution.</title>
        <authorList>
            <person name="Zhong Y."/>
            <person name="Wu W."/>
            <person name="Sun C."/>
            <person name="Zou P."/>
            <person name="Liu Y."/>
            <person name="Dai S."/>
            <person name="Zhou R."/>
        </authorList>
    </citation>
    <scope>NUCLEOTIDE SEQUENCE [LARGE SCALE GENOMIC DNA]</scope>
</reference>
<dbReference type="Proteomes" id="UP001057402">
    <property type="component" value="Chromosome 3"/>
</dbReference>
<organism evidence="1 2">
    <name type="scientific">Melastoma candidum</name>
    <dbReference type="NCBI Taxonomy" id="119954"/>
    <lineage>
        <taxon>Eukaryota</taxon>
        <taxon>Viridiplantae</taxon>
        <taxon>Streptophyta</taxon>
        <taxon>Embryophyta</taxon>
        <taxon>Tracheophyta</taxon>
        <taxon>Spermatophyta</taxon>
        <taxon>Magnoliopsida</taxon>
        <taxon>eudicotyledons</taxon>
        <taxon>Gunneridae</taxon>
        <taxon>Pentapetalae</taxon>
        <taxon>rosids</taxon>
        <taxon>malvids</taxon>
        <taxon>Myrtales</taxon>
        <taxon>Melastomataceae</taxon>
        <taxon>Melastomatoideae</taxon>
        <taxon>Melastomateae</taxon>
        <taxon>Melastoma</taxon>
    </lineage>
</organism>
<comment type="caution">
    <text evidence="1">The sequence shown here is derived from an EMBL/GenBank/DDBJ whole genome shotgun (WGS) entry which is preliminary data.</text>
</comment>
<gene>
    <name evidence="1" type="ORF">MLD38_007005</name>
</gene>